<feature type="compositionally biased region" description="Low complexity" evidence="1">
    <location>
        <begin position="88"/>
        <end position="102"/>
    </location>
</feature>
<feature type="region of interest" description="Disordered" evidence="1">
    <location>
        <begin position="335"/>
        <end position="384"/>
    </location>
</feature>
<name>I7MIV3_TETTS</name>
<feature type="region of interest" description="Disordered" evidence="1">
    <location>
        <begin position="452"/>
        <end position="479"/>
    </location>
</feature>
<feature type="compositionally biased region" description="Polar residues" evidence="1">
    <location>
        <begin position="143"/>
        <end position="160"/>
    </location>
</feature>
<evidence type="ECO:0000313" key="2">
    <source>
        <dbReference type="EMBL" id="EAR94998.2"/>
    </source>
</evidence>
<organism evidence="2 3">
    <name type="scientific">Tetrahymena thermophila (strain SB210)</name>
    <dbReference type="NCBI Taxonomy" id="312017"/>
    <lineage>
        <taxon>Eukaryota</taxon>
        <taxon>Sar</taxon>
        <taxon>Alveolata</taxon>
        <taxon>Ciliophora</taxon>
        <taxon>Intramacronucleata</taxon>
        <taxon>Oligohymenophorea</taxon>
        <taxon>Hymenostomatida</taxon>
        <taxon>Tetrahymenina</taxon>
        <taxon>Tetrahymenidae</taxon>
        <taxon>Tetrahymena</taxon>
    </lineage>
</organism>
<sequence>MKTLLSSSSHKNSYQFEGNSNSKQSKIGEYGNIDKQNQILSDQNSRKQYTEELGQDKYNIQPANYRQQTTQLRKIDLNRTSNINTILNQQSNNNRSQSRSQSPTQQENGKFISFKKNQTYEQSKQQRFSLIAQQKQEEEIQSGFNNIKNRSKSNLSTSSAQKKKAEKQGVSNSKQNVKIIKLQLEQEKKERNGSSSSRKLINSKQDKLNKGQQEILGIQQIPNFNDDNYDFIAGKNSARGNKHIQQRLSYNDQYIFQGQKQQSQISSPNSKNLAILSNNKNDFSLDGYDKKLQTKIEFNKIDQKFDKKNINVLSSNHSKKFSDFQESQFFEFEEVKKQSKTESNNQTTKDSNQHGKQISYNSKDIDNKQGMQKNQPTEKNDLRVSEFEILEQSILREEQEIKGKKNQSKGISNKKLSNQSSGFSNSNYNNYFSNATPTSDSLKHLNLAMESEQYRKDQRSSSGICPETDNNSLSSSIHRSNDLTNHKLDLAIKSEQNNSKPASSQITSQKPQKVFSVLSLSQQSSSQVQQDTSQTNCTKPSGVSGSVNKNKNLKQINQKANFSKYPSEDIASKLISDNQNDNCFNSNQQTQKKAQSSKRNQFNSNAVSKLPNKNISPTLYTSRSQQQLNYVSECSKKLFQESQEIGINSKSKENIALFKQALETRNKAIRGSGFTSAKAVSPSTRYQEVKKIHSINQNIIINNLQNPQRGSLTSRNNVQDNNNIDSNNNQKGDQSNKHAVSDNNSVTTTTTNATNNCKTQISTPLQKINTNSNSINQILKAKVQDSKQNNQTQSNAQSNKNSSSYFLGNFQSINSIQTTISKTEIGISQNQIDDSHCDQNNIAKSPSQKYYLDYQNKQTKYQPLSPTFKTETKNKNVSKSINKPHQSNISADLSNGNNHTIISHEFTNRKSNNQRDTENRKSDLLASASNTQSYNFINEKSNIINKISGNYKLNEKSNLERSFNLITPSKSTLTRQIQLAANQQENSITKTNEKLQLIQEKERSRDHSLERKQNNLITQRSKSQYKQTQSNMVQQFLQTPIQLDDCSPTNNDYSNKNQNKQYQTLTKDSNTTSLTKIDIKESLNLSKIPTVQTNLTSSINLRGNEKAKSQQLNISNSSLIRQSNNKNNLDIKEVQIQPSQNSTFNFKPSYFTPLNYEDLSDYIDHSKRNSSPTGFAVMTTFKK</sequence>
<feature type="region of interest" description="Disordered" evidence="1">
    <location>
        <begin position="579"/>
        <end position="617"/>
    </location>
</feature>
<dbReference type="EMBL" id="GG662708">
    <property type="protein sequence ID" value="EAR94998.2"/>
    <property type="molecule type" value="Genomic_DNA"/>
</dbReference>
<feature type="compositionally biased region" description="Low complexity" evidence="1">
    <location>
        <begin position="517"/>
        <end position="535"/>
    </location>
</feature>
<feature type="compositionally biased region" description="Polar residues" evidence="1">
    <location>
        <begin position="341"/>
        <end position="362"/>
    </location>
</feature>
<feature type="region of interest" description="Disordered" evidence="1">
    <location>
        <begin position="1"/>
        <end position="40"/>
    </location>
</feature>
<accession>I7MIV3</accession>
<feature type="region of interest" description="Disordered" evidence="1">
    <location>
        <begin position="87"/>
        <end position="107"/>
    </location>
</feature>
<evidence type="ECO:0000313" key="3">
    <source>
        <dbReference type="Proteomes" id="UP000009168"/>
    </source>
</evidence>
<feature type="compositionally biased region" description="Low complexity" evidence="1">
    <location>
        <begin position="786"/>
        <end position="803"/>
    </location>
</feature>
<gene>
    <name evidence="2" type="ORF">TTHERM_00516320</name>
</gene>
<feature type="compositionally biased region" description="Low complexity" evidence="1">
    <location>
        <begin position="716"/>
        <end position="730"/>
    </location>
</feature>
<proteinExistence type="predicted"/>
<feature type="compositionally biased region" description="Polar residues" evidence="1">
    <location>
        <begin position="536"/>
        <end position="547"/>
    </location>
</feature>
<keyword evidence="3" id="KW-1185">Reference proteome</keyword>
<protein>
    <submittedName>
        <fullName evidence="2">Uncharacterized protein</fullName>
    </submittedName>
</protein>
<dbReference type="GeneID" id="7842905"/>
<evidence type="ECO:0000256" key="1">
    <source>
        <dbReference type="SAM" id="MobiDB-lite"/>
    </source>
</evidence>
<feature type="compositionally biased region" description="Low complexity" evidence="1">
    <location>
        <begin position="548"/>
        <end position="560"/>
    </location>
</feature>
<feature type="region of interest" description="Disordered" evidence="1">
    <location>
        <begin position="143"/>
        <end position="206"/>
    </location>
</feature>
<feature type="compositionally biased region" description="Polar residues" evidence="1">
    <location>
        <begin position="193"/>
        <end position="203"/>
    </location>
</feature>
<feature type="compositionally biased region" description="Polar residues" evidence="1">
    <location>
        <begin position="460"/>
        <end position="478"/>
    </location>
</feature>
<feature type="region of interest" description="Disordered" evidence="1">
    <location>
        <begin position="706"/>
        <end position="756"/>
    </location>
</feature>
<dbReference type="AlphaFoldDB" id="I7MIV3"/>
<feature type="compositionally biased region" description="Polar residues" evidence="1">
    <location>
        <begin position="1"/>
        <end position="25"/>
    </location>
</feature>
<dbReference type="RefSeq" id="XP_001015243.2">
    <property type="nucleotide sequence ID" value="XM_001015243.2"/>
</dbReference>
<dbReference type="InParanoid" id="I7MIV3"/>
<dbReference type="KEGG" id="tet:TTHERM_00516320"/>
<dbReference type="Proteomes" id="UP000009168">
    <property type="component" value="Unassembled WGS sequence"/>
</dbReference>
<feature type="compositionally biased region" description="Low complexity" evidence="1">
    <location>
        <begin position="743"/>
        <end position="756"/>
    </location>
</feature>
<feature type="region of interest" description="Disordered" evidence="1">
    <location>
        <begin position="783"/>
        <end position="803"/>
    </location>
</feature>
<reference evidence="3" key="1">
    <citation type="journal article" date="2006" name="PLoS Biol.">
        <title>Macronuclear genome sequence of the ciliate Tetrahymena thermophila, a model eukaryote.</title>
        <authorList>
            <person name="Eisen J.A."/>
            <person name="Coyne R.S."/>
            <person name="Wu M."/>
            <person name="Wu D."/>
            <person name="Thiagarajan M."/>
            <person name="Wortman J.R."/>
            <person name="Badger J.H."/>
            <person name="Ren Q."/>
            <person name="Amedeo P."/>
            <person name="Jones K.M."/>
            <person name="Tallon L.J."/>
            <person name="Delcher A.L."/>
            <person name="Salzberg S.L."/>
            <person name="Silva J.C."/>
            <person name="Haas B.J."/>
            <person name="Majoros W.H."/>
            <person name="Farzad M."/>
            <person name="Carlton J.M."/>
            <person name="Smith R.K. Jr."/>
            <person name="Garg J."/>
            <person name="Pearlman R.E."/>
            <person name="Karrer K.M."/>
            <person name="Sun L."/>
            <person name="Manning G."/>
            <person name="Elde N.C."/>
            <person name="Turkewitz A.P."/>
            <person name="Asai D.J."/>
            <person name="Wilkes D.E."/>
            <person name="Wang Y."/>
            <person name="Cai H."/>
            <person name="Collins K."/>
            <person name="Stewart B.A."/>
            <person name="Lee S.R."/>
            <person name="Wilamowska K."/>
            <person name="Weinberg Z."/>
            <person name="Ruzzo W.L."/>
            <person name="Wloga D."/>
            <person name="Gaertig J."/>
            <person name="Frankel J."/>
            <person name="Tsao C.-C."/>
            <person name="Gorovsky M.A."/>
            <person name="Keeling P.J."/>
            <person name="Waller R.F."/>
            <person name="Patron N.J."/>
            <person name="Cherry J.M."/>
            <person name="Stover N.A."/>
            <person name="Krieger C.J."/>
            <person name="del Toro C."/>
            <person name="Ryder H.F."/>
            <person name="Williamson S.C."/>
            <person name="Barbeau R.A."/>
            <person name="Hamilton E.P."/>
            <person name="Orias E."/>
        </authorList>
    </citation>
    <scope>NUCLEOTIDE SEQUENCE [LARGE SCALE GENOMIC DNA]</scope>
    <source>
        <strain evidence="3">SB210</strain>
    </source>
</reference>
<feature type="region of interest" description="Disordered" evidence="1">
    <location>
        <begin position="866"/>
        <end position="899"/>
    </location>
</feature>
<feature type="region of interest" description="Disordered" evidence="1">
    <location>
        <begin position="517"/>
        <end position="560"/>
    </location>
</feature>
<feature type="region of interest" description="Disordered" evidence="1">
    <location>
        <begin position="400"/>
        <end position="423"/>
    </location>
</feature>